<dbReference type="SUPFAM" id="SSF49503">
    <property type="entry name" value="Cupredoxins"/>
    <property type="match status" value="2"/>
</dbReference>
<dbReference type="InterPro" id="IPR045087">
    <property type="entry name" value="Cu-oxidase_fam"/>
</dbReference>
<evidence type="ECO:0000259" key="17">
    <source>
        <dbReference type="Pfam" id="PF07732"/>
    </source>
</evidence>
<dbReference type="Gene3D" id="2.60.40.420">
    <property type="entry name" value="Cupredoxins - blue copper proteins"/>
    <property type="match status" value="1"/>
</dbReference>
<keyword evidence="7 15" id="KW-0732">Signal</keyword>
<dbReference type="PANTHER" id="PTHR11709:SF504">
    <property type="entry name" value="PLASTOCYANIN-LIKE DOMAIN-CONTAINING PROTEIN"/>
    <property type="match status" value="1"/>
</dbReference>
<evidence type="ECO:0000256" key="5">
    <source>
        <dbReference type="ARBA" id="ARBA00022692"/>
    </source>
</evidence>
<keyword evidence="14" id="KW-0325">Glycoprotein</keyword>
<dbReference type="GO" id="GO:0006826">
    <property type="term" value="P:iron ion transport"/>
    <property type="evidence" value="ECO:0007669"/>
    <property type="project" value="TreeGrafter"/>
</dbReference>
<accession>A0A2N9LV64</accession>
<feature type="chain" id="PRO_5014822013" evidence="15">
    <location>
        <begin position="26"/>
        <end position="392"/>
    </location>
</feature>
<keyword evidence="4" id="KW-0813">Transport</keyword>
<keyword evidence="10 18" id="KW-0560">Oxidoreductase</keyword>
<dbReference type="InterPro" id="IPR033138">
    <property type="entry name" value="Cu_oxidase_CS"/>
</dbReference>
<evidence type="ECO:0000256" key="1">
    <source>
        <dbReference type="ARBA" id="ARBA00001935"/>
    </source>
</evidence>
<feature type="domain" description="Plastocyanin-like" evidence="17">
    <location>
        <begin position="112"/>
        <end position="221"/>
    </location>
</feature>
<keyword evidence="6" id="KW-0479">Metal-binding</keyword>
<feature type="signal peptide" evidence="15">
    <location>
        <begin position="1"/>
        <end position="25"/>
    </location>
</feature>
<name>A0A2N9LV64_9BACT</name>
<evidence type="ECO:0000256" key="15">
    <source>
        <dbReference type="SAM" id="SignalP"/>
    </source>
</evidence>
<dbReference type="EMBL" id="OKRB01000116">
    <property type="protein sequence ID" value="SPE27117.1"/>
    <property type="molecule type" value="Genomic_DNA"/>
</dbReference>
<dbReference type="FunFam" id="2.60.40.420:FF:000002">
    <property type="entry name" value="Hephaestin like 1"/>
    <property type="match status" value="1"/>
</dbReference>
<dbReference type="InterPro" id="IPR011707">
    <property type="entry name" value="Cu-oxidase-like_N"/>
</dbReference>
<keyword evidence="9" id="KW-1133">Transmembrane helix</keyword>
<evidence type="ECO:0000256" key="9">
    <source>
        <dbReference type="ARBA" id="ARBA00022989"/>
    </source>
</evidence>
<keyword evidence="12" id="KW-0472">Membrane</keyword>
<gene>
    <name evidence="18" type="ORF">SBA5_570009</name>
</gene>
<keyword evidence="11" id="KW-0406">Ion transport</keyword>
<keyword evidence="8" id="KW-0677">Repeat</keyword>
<dbReference type="Pfam" id="PF07731">
    <property type="entry name" value="Cu-oxidase_2"/>
    <property type="match status" value="1"/>
</dbReference>
<reference evidence="19" key="1">
    <citation type="submission" date="2018-02" db="EMBL/GenBank/DDBJ databases">
        <authorList>
            <person name="Hausmann B."/>
        </authorList>
    </citation>
    <scope>NUCLEOTIDE SEQUENCE [LARGE SCALE GENOMIC DNA]</scope>
    <source>
        <strain evidence="19">Peat soil MAG SbA5</strain>
    </source>
</reference>
<organism evidence="18 19">
    <name type="scientific">Candidatus Sulfuritelmatomonas gaucii</name>
    <dbReference type="NCBI Taxonomy" id="2043161"/>
    <lineage>
        <taxon>Bacteria</taxon>
        <taxon>Pseudomonadati</taxon>
        <taxon>Acidobacteriota</taxon>
        <taxon>Terriglobia</taxon>
        <taxon>Terriglobales</taxon>
        <taxon>Acidobacteriaceae</taxon>
        <taxon>Candidatus Sulfuritelmatomonas</taxon>
    </lineage>
</organism>
<protein>
    <submittedName>
        <fullName evidence="18">Putative Multicopper oxidase</fullName>
        <ecNumber evidence="18">1.-.-.-</ecNumber>
    </submittedName>
</protein>
<dbReference type="GO" id="GO:0005886">
    <property type="term" value="C:plasma membrane"/>
    <property type="evidence" value="ECO:0007669"/>
    <property type="project" value="TreeGrafter"/>
</dbReference>
<dbReference type="InterPro" id="IPR011706">
    <property type="entry name" value="Cu-oxidase_C"/>
</dbReference>
<comment type="subcellular location">
    <subcellularLocation>
        <location evidence="2">Membrane</location>
        <topology evidence="2">Single-pass membrane protein</topology>
    </subcellularLocation>
</comment>
<evidence type="ECO:0000259" key="16">
    <source>
        <dbReference type="Pfam" id="PF07731"/>
    </source>
</evidence>
<dbReference type="GO" id="GO:0016491">
    <property type="term" value="F:oxidoreductase activity"/>
    <property type="evidence" value="ECO:0007669"/>
    <property type="project" value="UniProtKB-KW"/>
</dbReference>
<dbReference type="Proteomes" id="UP000239735">
    <property type="component" value="Unassembled WGS sequence"/>
</dbReference>
<dbReference type="InterPro" id="IPR002355">
    <property type="entry name" value="Cu_oxidase_Cu_BS"/>
</dbReference>
<feature type="domain" description="Plastocyanin-like" evidence="16">
    <location>
        <begin position="294"/>
        <end position="391"/>
    </location>
</feature>
<dbReference type="GO" id="GO:0005507">
    <property type="term" value="F:copper ion binding"/>
    <property type="evidence" value="ECO:0007669"/>
    <property type="project" value="InterPro"/>
</dbReference>
<dbReference type="AlphaFoldDB" id="A0A2N9LV64"/>
<evidence type="ECO:0000256" key="4">
    <source>
        <dbReference type="ARBA" id="ARBA00022448"/>
    </source>
</evidence>
<comment type="similarity">
    <text evidence="3">Belongs to the multicopper oxidase family.</text>
</comment>
<evidence type="ECO:0000256" key="8">
    <source>
        <dbReference type="ARBA" id="ARBA00022737"/>
    </source>
</evidence>
<evidence type="ECO:0000313" key="18">
    <source>
        <dbReference type="EMBL" id="SPE27117.1"/>
    </source>
</evidence>
<dbReference type="Pfam" id="PF07732">
    <property type="entry name" value="Cu-oxidase_3"/>
    <property type="match status" value="1"/>
</dbReference>
<evidence type="ECO:0000256" key="2">
    <source>
        <dbReference type="ARBA" id="ARBA00004167"/>
    </source>
</evidence>
<dbReference type="PROSITE" id="PS00079">
    <property type="entry name" value="MULTICOPPER_OXIDASE1"/>
    <property type="match status" value="1"/>
</dbReference>
<dbReference type="PROSITE" id="PS00080">
    <property type="entry name" value="MULTICOPPER_OXIDASE2"/>
    <property type="match status" value="1"/>
</dbReference>
<evidence type="ECO:0000256" key="12">
    <source>
        <dbReference type="ARBA" id="ARBA00023136"/>
    </source>
</evidence>
<dbReference type="InterPro" id="IPR008972">
    <property type="entry name" value="Cupredoxin"/>
</dbReference>
<evidence type="ECO:0000256" key="10">
    <source>
        <dbReference type="ARBA" id="ARBA00023002"/>
    </source>
</evidence>
<evidence type="ECO:0000256" key="6">
    <source>
        <dbReference type="ARBA" id="ARBA00022723"/>
    </source>
</evidence>
<keyword evidence="5" id="KW-0812">Transmembrane</keyword>
<evidence type="ECO:0000256" key="14">
    <source>
        <dbReference type="ARBA" id="ARBA00023180"/>
    </source>
</evidence>
<proteinExistence type="inferred from homology"/>
<evidence type="ECO:0000256" key="7">
    <source>
        <dbReference type="ARBA" id="ARBA00022729"/>
    </source>
</evidence>
<keyword evidence="13" id="KW-1015">Disulfide bond</keyword>
<comment type="cofactor">
    <cofactor evidence="1">
        <name>Cu cation</name>
        <dbReference type="ChEBI" id="CHEBI:23378"/>
    </cofactor>
</comment>
<evidence type="ECO:0000256" key="13">
    <source>
        <dbReference type="ARBA" id="ARBA00023157"/>
    </source>
</evidence>
<evidence type="ECO:0000256" key="11">
    <source>
        <dbReference type="ARBA" id="ARBA00023065"/>
    </source>
</evidence>
<dbReference type="PANTHER" id="PTHR11709">
    <property type="entry name" value="MULTI-COPPER OXIDASE"/>
    <property type="match status" value="1"/>
</dbReference>
<sequence>MSQTSVLRGALATMCLVAAIFCVQAARAATTGQAGKTRTYYIAADEVQWDYAPSGRDEAMGMPFDAIAKGFAETGPNHIGRVYKKAIYREYTDSAFTALKPRSPQDAYLGLVGPILHAEVGDTIKVVFKNNATHPYSMHPHGVLYQKDSEGADYNDGTSGKDQEDGCVAPGATHTYTWQVPERAGPGPNDLSSLFWLYHSHCDELRDVASGLFGGFVITRRGMARPDGTPKDVDKEFVTMFIAINENESWYLDDNIKAHIPDPSKLNRFEFNPVTATGYFAISAGQGFLDTNIKWSINGYIYGNMPLMVMKKGDHVRWYVATLGDFNNAHSPHWHGNTVIVGGQRTDVLSIISAQMITADMVPDAPGIWLYHCHISDHMLAGMVARYEVKDR</sequence>
<evidence type="ECO:0000313" key="19">
    <source>
        <dbReference type="Proteomes" id="UP000239735"/>
    </source>
</evidence>
<evidence type="ECO:0000256" key="3">
    <source>
        <dbReference type="ARBA" id="ARBA00010609"/>
    </source>
</evidence>
<dbReference type="EC" id="1.-.-.-" evidence="18"/>